<proteinExistence type="predicted"/>
<comment type="caution">
    <text evidence="13">Lacks conserved residue(s) required for the propagation of feature annotation.</text>
</comment>
<keyword evidence="17" id="KW-0472">Membrane</keyword>
<dbReference type="InterPro" id="IPR001506">
    <property type="entry name" value="Peptidase_M12A"/>
</dbReference>
<keyword evidence="5" id="KW-0732">Signal</keyword>
<gene>
    <name evidence="21" type="ORF">FF38_06122</name>
</gene>
<evidence type="ECO:0000256" key="7">
    <source>
        <dbReference type="ARBA" id="ARBA00022801"/>
    </source>
</evidence>
<accession>A0A0L0C6T7</accession>
<feature type="compositionally biased region" description="Basic residues" evidence="16">
    <location>
        <begin position="607"/>
        <end position="626"/>
    </location>
</feature>
<feature type="domain" description="CUB" evidence="18">
    <location>
        <begin position="1052"/>
        <end position="1166"/>
    </location>
</feature>
<dbReference type="CDD" id="cd04281">
    <property type="entry name" value="ZnMc_BMP1_TLD"/>
    <property type="match status" value="1"/>
</dbReference>
<dbReference type="Pfam" id="PF01400">
    <property type="entry name" value="Astacin"/>
    <property type="match status" value="1"/>
</dbReference>
<keyword evidence="4 14" id="KW-0479">Metal-binding</keyword>
<dbReference type="GO" id="GO:0005509">
    <property type="term" value="F:calcium ion binding"/>
    <property type="evidence" value="ECO:0007669"/>
    <property type="project" value="InterPro"/>
</dbReference>
<evidence type="ECO:0000256" key="9">
    <source>
        <dbReference type="ARBA" id="ARBA00023049"/>
    </source>
</evidence>
<dbReference type="GO" id="GO:0008270">
    <property type="term" value="F:zinc ion binding"/>
    <property type="evidence" value="ECO:0007669"/>
    <property type="project" value="UniProtKB-UniRule"/>
</dbReference>
<feature type="active site" evidence="14">
    <location>
        <position position="827"/>
    </location>
</feature>
<evidence type="ECO:0000256" key="10">
    <source>
        <dbReference type="ARBA" id="ARBA00023145"/>
    </source>
</evidence>
<protein>
    <recommendedName>
        <fullName evidence="15">Metalloendopeptidase</fullName>
        <ecNumber evidence="15">3.4.24.-</ecNumber>
    </recommendedName>
</protein>
<dbReference type="SMART" id="SM00042">
    <property type="entry name" value="CUB"/>
    <property type="match status" value="5"/>
</dbReference>
<feature type="binding site" evidence="14">
    <location>
        <position position="826"/>
    </location>
    <ligand>
        <name>Zn(2+)</name>
        <dbReference type="ChEBI" id="CHEBI:29105"/>
        <note>catalytic</note>
    </ligand>
</feature>
<keyword evidence="2 13" id="KW-0245">EGF-like domain</keyword>
<feature type="disulfide bond" evidence="14">
    <location>
        <begin position="796"/>
        <end position="818"/>
    </location>
</feature>
<dbReference type="CDD" id="cd00041">
    <property type="entry name" value="CUB"/>
    <property type="match status" value="5"/>
</dbReference>
<dbReference type="Pfam" id="PF14670">
    <property type="entry name" value="FXa_inhibition"/>
    <property type="match status" value="2"/>
</dbReference>
<evidence type="ECO:0000313" key="21">
    <source>
        <dbReference type="EMBL" id="KNC27951.1"/>
    </source>
</evidence>
<comment type="caution">
    <text evidence="21">The sequence shown here is derived from an EMBL/GenBank/DDBJ whole genome shotgun (WGS) entry which is preliminary data.</text>
</comment>
<dbReference type="Gene3D" id="2.10.25.10">
    <property type="entry name" value="Laminin"/>
    <property type="match status" value="2"/>
</dbReference>
<dbReference type="PANTHER" id="PTHR24251">
    <property type="entry name" value="OVOCHYMASE-RELATED"/>
    <property type="match status" value="1"/>
</dbReference>
<dbReference type="EMBL" id="JRES01000835">
    <property type="protein sequence ID" value="KNC27951.1"/>
    <property type="molecule type" value="Genomic_DNA"/>
</dbReference>
<dbReference type="FunFam" id="3.40.390.10:FF:000053">
    <property type="entry name" value="Metalloendopeptidase"/>
    <property type="match status" value="1"/>
</dbReference>
<evidence type="ECO:0000256" key="13">
    <source>
        <dbReference type="PROSITE-ProRule" id="PRU00076"/>
    </source>
</evidence>
<evidence type="ECO:0000256" key="15">
    <source>
        <dbReference type="RuleBase" id="RU361183"/>
    </source>
</evidence>
<dbReference type="GO" id="GO:0030513">
    <property type="term" value="P:positive regulation of BMP signaling pathway"/>
    <property type="evidence" value="ECO:0007669"/>
    <property type="project" value="UniProtKB-ARBA"/>
</dbReference>
<dbReference type="Proteomes" id="UP000037069">
    <property type="component" value="Unassembled WGS sequence"/>
</dbReference>
<evidence type="ECO:0000256" key="4">
    <source>
        <dbReference type="ARBA" id="ARBA00022723"/>
    </source>
</evidence>
<dbReference type="PRINTS" id="PR00480">
    <property type="entry name" value="ASTACIN"/>
</dbReference>
<dbReference type="PROSITE" id="PS51864">
    <property type="entry name" value="ASTACIN"/>
    <property type="match status" value="1"/>
</dbReference>
<dbReference type="GO" id="GO:0030182">
    <property type="term" value="P:neuron differentiation"/>
    <property type="evidence" value="ECO:0007669"/>
    <property type="project" value="UniProtKB-ARBA"/>
</dbReference>
<keyword evidence="12" id="KW-0325">Glycoprotein</keyword>
<dbReference type="OMA" id="NGFTAMH"/>
<dbReference type="OrthoDB" id="431034at2759"/>
<evidence type="ECO:0000256" key="11">
    <source>
        <dbReference type="ARBA" id="ARBA00023157"/>
    </source>
</evidence>
<evidence type="ECO:0000259" key="18">
    <source>
        <dbReference type="PROSITE" id="PS01180"/>
    </source>
</evidence>
<dbReference type="FunFam" id="2.60.120.290:FF:000005">
    <property type="entry name" value="Procollagen C-endopeptidase enhancer 1"/>
    <property type="match status" value="1"/>
</dbReference>
<dbReference type="InterPro" id="IPR001881">
    <property type="entry name" value="EGF-like_Ca-bd_dom"/>
</dbReference>
<keyword evidence="17" id="KW-0812">Transmembrane</keyword>
<dbReference type="PROSITE" id="PS00010">
    <property type="entry name" value="ASX_HYDROXYL"/>
    <property type="match status" value="2"/>
</dbReference>
<evidence type="ECO:0000256" key="5">
    <source>
        <dbReference type="ARBA" id="ARBA00022729"/>
    </source>
</evidence>
<dbReference type="InterPro" id="IPR000859">
    <property type="entry name" value="CUB_dom"/>
</dbReference>
<dbReference type="SUPFAM" id="SSF49854">
    <property type="entry name" value="Spermadhesin, CUB domain"/>
    <property type="match status" value="5"/>
</dbReference>
<dbReference type="FunFam" id="2.10.25.10:FF:000240">
    <property type="entry name" value="Vitamin K-dependent protein S"/>
    <property type="match status" value="2"/>
</dbReference>
<evidence type="ECO:0000256" key="17">
    <source>
        <dbReference type="SAM" id="Phobius"/>
    </source>
</evidence>
<dbReference type="GO" id="GO:0008586">
    <property type="term" value="P:imaginal disc-derived wing vein morphogenesis"/>
    <property type="evidence" value="ECO:0007669"/>
    <property type="project" value="UniProtKB-ARBA"/>
</dbReference>
<dbReference type="PROSITE" id="PS01187">
    <property type="entry name" value="EGF_CA"/>
    <property type="match status" value="2"/>
</dbReference>
<feature type="compositionally biased region" description="Low complexity" evidence="16">
    <location>
        <begin position="83"/>
        <end position="104"/>
    </location>
</feature>
<evidence type="ECO:0000259" key="19">
    <source>
        <dbReference type="PROSITE" id="PS50026"/>
    </source>
</evidence>
<dbReference type="GO" id="GO:0048468">
    <property type="term" value="P:cell development"/>
    <property type="evidence" value="ECO:0007669"/>
    <property type="project" value="UniProtKB-ARBA"/>
</dbReference>
<feature type="compositionally biased region" description="Low complexity" evidence="16">
    <location>
        <begin position="245"/>
        <end position="254"/>
    </location>
</feature>
<dbReference type="InterPro" id="IPR034036">
    <property type="entry name" value="ZnMP_TLD/BMP1"/>
</dbReference>
<keyword evidence="3 14" id="KW-0645">Protease</keyword>
<dbReference type="Pfam" id="PF00431">
    <property type="entry name" value="CUB"/>
    <property type="match status" value="5"/>
</dbReference>
<evidence type="ECO:0000259" key="20">
    <source>
        <dbReference type="PROSITE" id="PS51864"/>
    </source>
</evidence>
<dbReference type="InterPro" id="IPR006026">
    <property type="entry name" value="Peptidase_Metallo"/>
</dbReference>
<evidence type="ECO:0000256" key="16">
    <source>
        <dbReference type="SAM" id="MobiDB-lite"/>
    </source>
</evidence>
<dbReference type="FunFam" id="2.60.120.290:FF:000003">
    <property type="entry name" value="Neuropilin"/>
    <property type="match status" value="1"/>
</dbReference>
<dbReference type="Gene3D" id="3.40.390.10">
    <property type="entry name" value="Collagenase (Catalytic Domain)"/>
    <property type="match status" value="1"/>
</dbReference>
<evidence type="ECO:0000256" key="12">
    <source>
        <dbReference type="ARBA" id="ARBA00023180"/>
    </source>
</evidence>
<feature type="compositionally biased region" description="Basic residues" evidence="16">
    <location>
        <begin position="233"/>
        <end position="244"/>
    </location>
</feature>
<dbReference type="SUPFAM" id="SSF57196">
    <property type="entry name" value="EGF/Laminin"/>
    <property type="match status" value="2"/>
</dbReference>
<keyword evidence="11 14" id="KW-1015">Disulfide bond</keyword>
<evidence type="ECO:0000256" key="14">
    <source>
        <dbReference type="PROSITE-ProRule" id="PRU01211"/>
    </source>
</evidence>
<dbReference type="InterPro" id="IPR035914">
    <property type="entry name" value="Sperma_CUB_dom_sf"/>
</dbReference>
<feature type="domain" description="EGF-like" evidence="19">
    <location>
        <begin position="1326"/>
        <end position="1366"/>
    </location>
</feature>
<keyword evidence="6" id="KW-0677">Repeat</keyword>
<evidence type="ECO:0000313" key="22">
    <source>
        <dbReference type="Proteomes" id="UP000037069"/>
    </source>
</evidence>
<evidence type="ECO:0000256" key="3">
    <source>
        <dbReference type="ARBA" id="ARBA00022670"/>
    </source>
</evidence>
<organism evidence="21 22">
    <name type="scientific">Lucilia cuprina</name>
    <name type="common">Green bottle fly</name>
    <name type="synonym">Australian sheep blowfly</name>
    <dbReference type="NCBI Taxonomy" id="7375"/>
    <lineage>
        <taxon>Eukaryota</taxon>
        <taxon>Metazoa</taxon>
        <taxon>Ecdysozoa</taxon>
        <taxon>Arthropoda</taxon>
        <taxon>Hexapoda</taxon>
        <taxon>Insecta</taxon>
        <taxon>Pterygota</taxon>
        <taxon>Neoptera</taxon>
        <taxon>Endopterygota</taxon>
        <taxon>Diptera</taxon>
        <taxon>Brachycera</taxon>
        <taxon>Muscomorpha</taxon>
        <taxon>Oestroidea</taxon>
        <taxon>Calliphoridae</taxon>
        <taxon>Luciliinae</taxon>
        <taxon>Lucilia</taxon>
    </lineage>
</organism>
<keyword evidence="17" id="KW-1133">Transmembrane helix</keyword>
<sequence>VFFSNNIMEKLKFQKYSLRRKQRRRHTNLRNYAAFIITTIFVVVTASCVKSAHLNVNTNTASVTAAAATLEPAFVPLTAGTSSLSSSSSSSSSSSLPSDTSLTSVQKLQHLSPDEEEEAEAAEEAVEIELQETSLYNLPVVRELKLVTASSSTTTTMNALNTAIDTDANNRTNSHNTNAQDINSITADSRRNIPTHSENNFSLQENILQQQKQQVQHTRHPQHQHQHFDHHQHQQQHQHHHQQHQSHYCNQHQHLSPTSQHHQHYQHSHNNENNNMQNNYDFIKVNDDAGGDHQQLKQNSPFPAIISADEYYSQIPWHKHHSKYSIEDLLSTKFEKKISNDIDMDPCKAGGFMGDIALPDVEYDAEGYPVVASTQAWEELPQGDAPIKEPVLKYNETFQKEMEILKQEVYHEGLQVEEEGLTDIIRRKTKLPSNKPDLDNDLMQSANELIKPSSNYPSINLKNEVISSEEQTLSARKYPIMLETKKHLPIDQNTPDKGALDKIFNTSGEKFDFNILAKEKSQSEEEKYNKSSIGLGNRNVDQRKIQSNTKDIELDTGNNFVSERKVVILPTSLPSQRSTLPNVYSNAGGNGMKLDEIQEIKGSSTIVKRRHRRGRKHRRSYGHHHRAEYNSKLEKLKEELNRPVGRSRQIKKQQQQNHHHHIETHAFNNEKFNNISHMENETANNEMRYSKVSENFNDEDYDKPLDIVPAYEAEQEEDEFSFVREHRRLPRAVTAKKERVWDFGVIPYEIDGNFSGLHKALFKQAMRHWENSTCIKFVEREPENHPNYIVFTIRGCGCCSFVGKRGNGPQAISIGRNCDKFGIVVHELGHVVGFWHEHTRPDRGNHVIIEHNNIMKGQDYNFNKLTPDEVDSLGMAYDYDSIMHYARNTFSKGTYLDTILPIEVKGKKRPEIGQRLRLSAGDIAQANLLYRCPKCGRTFQENTGIFASPSYYTAGALTNETEHCEWRITATHGERVVLKLENLNIFKSLNCQSDYLEVRDGYWHKSPLIARFCGKVNSEILTTVSSRMLLTYVNTHRTEGHRGFKAEFEVVCGGELSIDDNEGRLESPNYPLDYLPNKECVWKITVPKGYQVALKFQSFEVENHDSCVYDFVEVRDGPTQESPLIGVFCGYKPPPNMKSTGDTMYVKFVSDTSVQKPGFSATFMKEVDECETQNHGCEHECINTLGGYECSCHIGYELHSDKKHCEDACGGVIEYPNGTITSPSFPDTYPVLKDCIWEIIAQPKHKISLNFTHFDLEGATHHQSECGYDKVTIYSKMSENRLKKIGTYCGSSIPPTATSEGNALRVEFHSDKSIQRSGFAAVFFTDIDECSINNGGCQHECRNTIGSYICSCHNGYSLHENGHDCKEGECKHEISAPFGTIYSPNYPDLYPPNADCVWHFSTTPGHRIKLIFNEFKVEPHQECSYDNVAIYDGDSESSSLLGRFCGEKIPYPISSSTNQLYMVLKTDKNKQHSGFTAVHSTSCGGYLRATNQVQQFYSHSRFGNHNYDTNMDCEWTIQAPPSSNVQLIFLTFDLENSENCTYDYVQVFSGMEDTSGPMYGQYCGNIIPQDIISLTDSLLVRFKTDSTIDMKGFSASYVAVDPFENSDEDPTSYSSEMVTPFPGSLKSIYKEEESQETDDYNDFNENQLVINSPYYTRNRYQNRY</sequence>
<dbReference type="PROSITE" id="PS01186">
    <property type="entry name" value="EGF_2"/>
    <property type="match status" value="2"/>
</dbReference>
<comment type="cofactor">
    <cofactor evidence="14 15">
        <name>Zn(2+)</name>
        <dbReference type="ChEBI" id="CHEBI:29105"/>
    </cofactor>
    <text evidence="14 15">Binds 1 zinc ion per subunit.</text>
</comment>
<feature type="region of interest" description="Disordered" evidence="16">
    <location>
        <begin position="83"/>
        <end position="122"/>
    </location>
</feature>
<dbReference type="InterPro" id="IPR000152">
    <property type="entry name" value="EGF-type_Asp/Asn_hydroxyl_site"/>
</dbReference>
<dbReference type="FunFam" id="2.60.120.290:FF:000013">
    <property type="entry name" value="Membrane frizzled-related protein"/>
    <property type="match status" value="1"/>
</dbReference>
<evidence type="ECO:0000256" key="8">
    <source>
        <dbReference type="ARBA" id="ARBA00022833"/>
    </source>
</evidence>
<dbReference type="PROSITE" id="PS01180">
    <property type="entry name" value="CUB"/>
    <property type="match status" value="5"/>
</dbReference>
<dbReference type="EC" id="3.4.24.-" evidence="15"/>
<feature type="domain" description="CUB" evidence="18">
    <location>
        <begin position="935"/>
        <end position="1051"/>
    </location>
</feature>
<keyword evidence="1" id="KW-0217">Developmental protein</keyword>
<dbReference type="CDD" id="cd00054">
    <property type="entry name" value="EGF_CA"/>
    <property type="match status" value="2"/>
</dbReference>
<dbReference type="GO" id="GO:0004222">
    <property type="term" value="F:metalloendopeptidase activity"/>
    <property type="evidence" value="ECO:0007669"/>
    <property type="project" value="UniProtKB-UniRule"/>
</dbReference>
<dbReference type="GO" id="GO:0016485">
    <property type="term" value="P:protein processing"/>
    <property type="evidence" value="ECO:0007669"/>
    <property type="project" value="UniProtKB-ARBA"/>
</dbReference>
<dbReference type="Gene3D" id="2.60.120.290">
    <property type="entry name" value="Spermadhesin, CUB domain"/>
    <property type="match status" value="5"/>
</dbReference>
<feature type="domain" description="CUB" evidence="18">
    <location>
        <begin position="1209"/>
        <end position="1326"/>
    </location>
</feature>
<evidence type="ECO:0000256" key="6">
    <source>
        <dbReference type="ARBA" id="ARBA00022737"/>
    </source>
</evidence>
<dbReference type="PANTHER" id="PTHR24251:SF43">
    <property type="entry name" value="TOLLOID-LIKE PROTEIN 2"/>
    <property type="match status" value="1"/>
</dbReference>
<dbReference type="GO" id="GO:0032927">
    <property type="term" value="P:positive regulation of activin receptor signaling pathway"/>
    <property type="evidence" value="ECO:0007669"/>
    <property type="project" value="UniProtKB-ARBA"/>
</dbReference>
<name>A0A0L0C6T7_LUCCU</name>
<dbReference type="SMART" id="SM00179">
    <property type="entry name" value="EGF_CA"/>
    <property type="match status" value="2"/>
</dbReference>
<dbReference type="GO" id="GO:0005615">
    <property type="term" value="C:extracellular space"/>
    <property type="evidence" value="ECO:0007669"/>
    <property type="project" value="UniProtKB-ARBA"/>
</dbReference>
<dbReference type="InterPro" id="IPR024079">
    <property type="entry name" value="MetalloPept_cat_dom_sf"/>
</dbReference>
<keyword evidence="8 14" id="KW-0862">Zinc</keyword>
<keyword evidence="22" id="KW-1185">Reference proteome</keyword>
<dbReference type="STRING" id="7375.A0A0L0C6T7"/>
<feature type="domain" description="Peptidase M12A" evidence="20">
    <location>
        <begin position="731"/>
        <end position="933"/>
    </location>
</feature>
<dbReference type="PROSITE" id="PS50026">
    <property type="entry name" value="EGF_3"/>
    <property type="match status" value="2"/>
</dbReference>
<dbReference type="InterPro" id="IPR000742">
    <property type="entry name" value="EGF"/>
</dbReference>
<keyword evidence="7 14" id="KW-0378">Hydrolase</keyword>
<keyword evidence="9 14" id="KW-0482">Metalloprotease</keyword>
<feature type="binding site" evidence="14">
    <location>
        <position position="830"/>
    </location>
    <ligand>
        <name>Zn(2+)</name>
        <dbReference type="ChEBI" id="CHEBI:29105"/>
        <note>catalytic</note>
    </ligand>
</feature>
<feature type="domain" description="CUB" evidence="18">
    <location>
        <begin position="1370"/>
        <end position="1482"/>
    </location>
</feature>
<dbReference type="InterPro" id="IPR018097">
    <property type="entry name" value="EGF_Ca-bd_CS"/>
</dbReference>
<evidence type="ECO:0000256" key="1">
    <source>
        <dbReference type="ARBA" id="ARBA00022473"/>
    </source>
</evidence>
<feature type="region of interest" description="Disordered" evidence="16">
    <location>
        <begin position="606"/>
        <end position="626"/>
    </location>
</feature>
<feature type="domain" description="EGF-like" evidence="19">
    <location>
        <begin position="1166"/>
        <end position="1206"/>
    </location>
</feature>
<dbReference type="SUPFAM" id="SSF55486">
    <property type="entry name" value="Metalloproteases ('zincins'), catalytic domain"/>
    <property type="match status" value="1"/>
</dbReference>
<feature type="region of interest" description="Disordered" evidence="16">
    <location>
        <begin position="208"/>
        <end position="294"/>
    </location>
</feature>
<feature type="transmembrane region" description="Helical" evidence="17">
    <location>
        <begin position="29"/>
        <end position="47"/>
    </location>
</feature>
<reference evidence="21 22" key="1">
    <citation type="journal article" date="2015" name="Nat. Commun.">
        <title>Lucilia cuprina genome unlocks parasitic fly biology to underpin future interventions.</title>
        <authorList>
            <person name="Anstead C.A."/>
            <person name="Korhonen P.K."/>
            <person name="Young N.D."/>
            <person name="Hall R.S."/>
            <person name="Jex A.R."/>
            <person name="Murali S.C."/>
            <person name="Hughes D.S."/>
            <person name="Lee S.F."/>
            <person name="Perry T."/>
            <person name="Stroehlein A.J."/>
            <person name="Ansell B.R."/>
            <person name="Breugelmans B."/>
            <person name="Hofmann A."/>
            <person name="Qu J."/>
            <person name="Dugan S."/>
            <person name="Lee S.L."/>
            <person name="Chao H."/>
            <person name="Dinh H."/>
            <person name="Han Y."/>
            <person name="Doddapaneni H.V."/>
            <person name="Worley K.C."/>
            <person name="Muzny D.M."/>
            <person name="Ioannidis P."/>
            <person name="Waterhouse R.M."/>
            <person name="Zdobnov E.M."/>
            <person name="James P.J."/>
            <person name="Bagnall N.H."/>
            <person name="Kotze A.C."/>
            <person name="Gibbs R.A."/>
            <person name="Richards S."/>
            <person name="Batterham P."/>
            <person name="Gasser R.B."/>
        </authorList>
    </citation>
    <scope>NUCLEOTIDE SEQUENCE [LARGE SCALE GENOMIC DNA]</scope>
    <source>
        <strain evidence="21 22">LS</strain>
        <tissue evidence="21">Full body</tissue>
    </source>
</reference>
<feature type="compositionally biased region" description="Basic and acidic residues" evidence="16">
    <location>
        <begin position="284"/>
        <end position="294"/>
    </location>
</feature>
<dbReference type="SMART" id="SM00235">
    <property type="entry name" value="ZnMc"/>
    <property type="match status" value="1"/>
</dbReference>
<feature type="domain" description="CUB" evidence="18">
    <location>
        <begin position="1483"/>
        <end position="1600"/>
    </location>
</feature>
<dbReference type="SMART" id="SM00181">
    <property type="entry name" value="EGF"/>
    <property type="match status" value="2"/>
</dbReference>
<dbReference type="FunFam" id="2.60.120.290:FF:000004">
    <property type="entry name" value="Metalloendopeptidase"/>
    <property type="match status" value="1"/>
</dbReference>
<feature type="binding site" evidence="14">
    <location>
        <position position="836"/>
    </location>
    <ligand>
        <name>Zn(2+)</name>
        <dbReference type="ChEBI" id="CHEBI:29105"/>
        <note>catalytic</note>
    </ligand>
</feature>
<dbReference type="FunFam" id="2.60.120.290:FF:000052">
    <property type="entry name" value="Metalloendopeptidase"/>
    <property type="match status" value="1"/>
</dbReference>
<keyword evidence="10" id="KW-0865">Zymogen</keyword>
<evidence type="ECO:0000256" key="2">
    <source>
        <dbReference type="ARBA" id="ARBA00022536"/>
    </source>
</evidence>
<feature type="disulfide bond" evidence="14">
    <location>
        <begin position="798"/>
        <end position="799"/>
    </location>
</feature>
<feature type="non-terminal residue" evidence="21">
    <location>
        <position position="1"/>
    </location>
</feature>